<keyword evidence="8" id="KW-1133">Transmembrane helix</keyword>
<evidence type="ECO:0000256" key="2">
    <source>
        <dbReference type="ARBA" id="ARBA00004442"/>
    </source>
</evidence>
<evidence type="ECO:0000256" key="8">
    <source>
        <dbReference type="SAM" id="Phobius"/>
    </source>
</evidence>
<dbReference type="SUPFAM" id="SSF51126">
    <property type="entry name" value="Pectin lyase-like"/>
    <property type="match status" value="5"/>
</dbReference>
<keyword evidence="7" id="KW-0998">Cell outer membrane</keyword>
<comment type="caution">
    <text evidence="9">The sequence shown here is derived from an EMBL/GenBank/DDBJ whole genome shotgun (WGS) entry which is preliminary data.</text>
</comment>
<comment type="subcellular location">
    <subcellularLocation>
        <location evidence="1">Cell envelope</location>
    </subcellularLocation>
    <subcellularLocation>
        <location evidence="2">Cell outer membrane</location>
    </subcellularLocation>
    <subcellularLocation>
        <location evidence="3">Secreted</location>
    </subcellularLocation>
</comment>
<dbReference type="Pfam" id="PF02415">
    <property type="entry name" value="Chlam_PMP"/>
    <property type="match status" value="1"/>
</dbReference>
<feature type="transmembrane region" description="Helical" evidence="8">
    <location>
        <begin position="1497"/>
        <end position="1518"/>
    </location>
</feature>
<protein>
    <submittedName>
        <fullName evidence="9">Uncharacterized protein</fullName>
    </submittedName>
</protein>
<dbReference type="InterPro" id="IPR011050">
    <property type="entry name" value="Pectin_lyase_fold/virulence"/>
</dbReference>
<dbReference type="Proteomes" id="UP000237271">
    <property type="component" value="Unassembled WGS sequence"/>
</dbReference>
<dbReference type="PANTHER" id="PTHR11319:SF35">
    <property type="entry name" value="OUTER MEMBRANE PROTEIN PMPC-RELATED"/>
    <property type="match status" value="1"/>
</dbReference>
<proteinExistence type="predicted"/>
<organism evidence="9 10">
    <name type="scientific">Phytophthora palmivora</name>
    <dbReference type="NCBI Taxonomy" id="4796"/>
    <lineage>
        <taxon>Eukaryota</taxon>
        <taxon>Sar</taxon>
        <taxon>Stramenopiles</taxon>
        <taxon>Oomycota</taxon>
        <taxon>Peronosporomycetes</taxon>
        <taxon>Peronosporales</taxon>
        <taxon>Peronosporaceae</taxon>
        <taxon>Phytophthora</taxon>
    </lineage>
</organism>
<evidence type="ECO:0000313" key="9">
    <source>
        <dbReference type="EMBL" id="POM59578.1"/>
    </source>
</evidence>
<dbReference type="InterPro" id="IPR006626">
    <property type="entry name" value="PbH1"/>
</dbReference>
<keyword evidence="10" id="KW-1185">Reference proteome</keyword>
<keyword evidence="8" id="KW-0812">Transmembrane</keyword>
<gene>
    <name evidence="9" type="ORF">PHPALM_31664</name>
</gene>
<evidence type="ECO:0000313" key="10">
    <source>
        <dbReference type="Proteomes" id="UP000237271"/>
    </source>
</evidence>
<dbReference type="SMART" id="SM00710">
    <property type="entry name" value="PbH1"/>
    <property type="match status" value="16"/>
</dbReference>
<feature type="non-terminal residue" evidence="9">
    <location>
        <position position="1643"/>
    </location>
</feature>
<dbReference type="EMBL" id="NCKW01017097">
    <property type="protein sequence ID" value="POM59578.1"/>
    <property type="molecule type" value="Genomic_DNA"/>
</dbReference>
<dbReference type="InterPro" id="IPR003368">
    <property type="entry name" value="POMP_repeat"/>
</dbReference>
<dbReference type="GO" id="GO:0005576">
    <property type="term" value="C:extracellular region"/>
    <property type="evidence" value="ECO:0007669"/>
    <property type="project" value="UniProtKB-SubCell"/>
</dbReference>
<evidence type="ECO:0000256" key="6">
    <source>
        <dbReference type="ARBA" id="ARBA00023136"/>
    </source>
</evidence>
<sequence length="1643" mass="172603">MLNISRNSAPVGAGIAITSGSSTVSNANIVDNYGLNDGGGIALLSTANLVLQNSLTRSNSAGRYGGGVYMNSNGTFENVASEISNCTAAFGGGFYAADWTHPIVKSLSVDSSSATMSGGCAAFSTSSATLNNADLKRCWAPAGGGVFVGMSSKISLLYASITGCTALSGGGMYIDSSSVVGGNDVPSVVRDNYANDTAGGVFIVGSQSSLEFFEVKNCIASRGGGIFAQMMSVATINAVKVYQNKATDNGGGLYIESAVIKVTNVAITDNIAIVGGGVYAVDSSLSGTMSVTGNSGEQGGGVATFGATTLEGVALLSNTARQRGGGLAVETGVLTLKSTTIQSCSVLLGVGGGISIMNAIVKHSAVVIQSCLSLRGGGIYANSSEFYQYPTEEGTGLSPNAASLTQNTADEYGGSVFIDGEGTIISDIIVINSNAPFGGGVASLDGQGCVVLNADISYSSAIKSGGGIYFGSGTNCVLRDTWVTNNKAGRSGGGLMIQDARIYHSNVEIAYNVAPTAGGVHVNSVLLPATLSWWDATTTERSRIDTNVIDPIGDNGANVLLTCTSNCTLSGCIISGANLQIGQGAGVLVVGGGHAMISDSLIANNSAVKGGGIAVSDAEVTTLKNVSIVGNVASDRGGGLWAEKLEFSSKVNLDSCVFYNNSAKTNGGAISLAGAYVYSSALFVVENHAGSTDTGIGGGLYADKHATVMANSSLFLSNDATVGGSIASVQASDIIFREGVITRDSDRFFTETWQDLFQYLVGFEYVKGRAQNVVDVQKGDLIYLSDTDSSIELDSSFMTYGTADAGGGIYINGNAYFYSKDSELSSNTAYARGGSVCASNSAQIYLVSVKVILSESKTSGGGIFVDTSSKVYAENSDISDNFADDSGGGVYLDTGDKNAVTLNGSSVERNFAHGEGCGREAVFASYKSQFVGNGRVTPNGKNEGGGAISAIDGIVKLTSCTLVNNTAVVGGAIHVDRSGSAAIMSSVFTGNTADQLGGAVAAGTRAKVTIALLTSFEKNRAYTGGAVAVNGISTSTLTSVVFFAFFHNQADGDGGALYVTDQAKLTLKSGELVSNSAIFGGAFYADGYSTVSVSDSKFIRNQAFSRGGALYYQSIDNMTSSRIACTENTAPSGGCIFWVSNDEDLMAKYPCSSCTMESNEVYDIATNTRDVHVMWWPDNITSGVTILELPDEESIEVLETRNKTLESTTYVWPRLKAVDLYGQIEVLDNQTECYVSDGLCNEQRERLFFEPRTVARAAVGVISFRESSFTAANRTPEEGIYTTNISCTLLGSEPRAFVQNVKLLPCKPGFSVNQGLDGVKCFDCPSGANCNMTVRRATETMAVELGTTYPRTQEGYYLFSAPASKQESHCLKPSQWKNEDPCKKVALRNTSTNLADVIYECSNLIDFNVYWPPDRLYSCLSGTTFYTCDVEGACHADISLQTIELSASVNNVSCASGYGLTICSVCADGFKRATDNTCLPCDKANAQVRASVRWQNFVIPVLLIVALAAGVYGVRIYLRDLTEIGLLAKAEADRRLKDPKKKTEYFAVRAKTTYRRQSMAVAGRVVQGKNRLTTFLKKYQNRNARMVFGVDTSPPMRTFPVNPSKFKIFIGFFQIFGNFQSSFVVKWSTGVQNIMNFSQKFNL</sequence>
<dbReference type="PANTHER" id="PTHR11319">
    <property type="entry name" value="G PROTEIN-COUPLED RECEPTOR-RELATED"/>
    <property type="match status" value="1"/>
</dbReference>
<keyword evidence="6 8" id="KW-0472">Membrane</keyword>
<name>A0A2P4X1Z9_9STRA</name>
<evidence type="ECO:0000256" key="7">
    <source>
        <dbReference type="ARBA" id="ARBA00023237"/>
    </source>
</evidence>
<evidence type="ECO:0000256" key="4">
    <source>
        <dbReference type="ARBA" id="ARBA00022525"/>
    </source>
</evidence>
<accession>A0A2P4X1Z9</accession>
<evidence type="ECO:0000256" key="5">
    <source>
        <dbReference type="ARBA" id="ARBA00022729"/>
    </source>
</evidence>
<keyword evidence="5" id="KW-0732">Signal</keyword>
<evidence type="ECO:0000256" key="1">
    <source>
        <dbReference type="ARBA" id="ARBA00004196"/>
    </source>
</evidence>
<reference evidence="9 10" key="1">
    <citation type="journal article" date="2017" name="Genome Biol. Evol.">
        <title>Phytophthora megakarya and P. palmivora, closely related causal agents of cacao black pod rot, underwent increases in genome sizes and gene numbers by different mechanisms.</title>
        <authorList>
            <person name="Ali S.S."/>
            <person name="Shao J."/>
            <person name="Lary D.J."/>
            <person name="Kronmiller B."/>
            <person name="Shen D."/>
            <person name="Strem M.D."/>
            <person name="Amoako-Attah I."/>
            <person name="Akrofi A.Y."/>
            <person name="Begoude B.A."/>
            <person name="Ten Hoopen G.M."/>
            <person name="Coulibaly K."/>
            <person name="Kebe B.I."/>
            <person name="Melnick R.L."/>
            <person name="Guiltinan M.J."/>
            <person name="Tyler B.M."/>
            <person name="Meinhardt L.W."/>
            <person name="Bailey B.A."/>
        </authorList>
    </citation>
    <scope>NUCLEOTIDE SEQUENCE [LARGE SCALE GENOMIC DNA]</scope>
    <source>
        <strain evidence="10">sbr112.9</strain>
    </source>
</reference>
<keyword evidence="4" id="KW-0964">Secreted</keyword>
<evidence type="ECO:0000256" key="3">
    <source>
        <dbReference type="ARBA" id="ARBA00004613"/>
    </source>
</evidence>
<dbReference type="OrthoDB" id="126597at2759"/>